<dbReference type="SMART" id="SM00448">
    <property type="entry name" value="REC"/>
    <property type="match status" value="1"/>
</dbReference>
<keyword evidence="3 7" id="KW-0597">Phosphoprotein</keyword>
<dbReference type="InterPro" id="IPR011006">
    <property type="entry name" value="CheY-like_superfamily"/>
</dbReference>
<dbReference type="CDD" id="cd00082">
    <property type="entry name" value="HisKA"/>
    <property type="match status" value="1"/>
</dbReference>
<protein>
    <recommendedName>
        <fullName evidence="2">histidine kinase</fullName>
        <ecNumber evidence="2">2.7.13.3</ecNumber>
    </recommendedName>
</protein>
<dbReference type="PROSITE" id="PS50109">
    <property type="entry name" value="HIS_KIN"/>
    <property type="match status" value="1"/>
</dbReference>
<evidence type="ECO:0000259" key="11">
    <source>
        <dbReference type="PROSITE" id="PS50112"/>
    </source>
</evidence>
<dbReference type="SUPFAM" id="SSF55874">
    <property type="entry name" value="ATPase domain of HSP90 chaperone/DNA topoisomerase II/histidine kinase"/>
    <property type="match status" value="1"/>
</dbReference>
<dbReference type="PANTHER" id="PTHR43047:SF64">
    <property type="entry name" value="HISTIDINE KINASE CONTAINING CHEY-HOMOLOGOUS RECEIVER DOMAIN AND PAS DOMAIN-RELATED"/>
    <property type="match status" value="1"/>
</dbReference>
<dbReference type="SUPFAM" id="SSF52172">
    <property type="entry name" value="CheY-like"/>
    <property type="match status" value="1"/>
</dbReference>
<evidence type="ECO:0000256" key="7">
    <source>
        <dbReference type="PROSITE-ProRule" id="PRU00169"/>
    </source>
</evidence>
<dbReference type="AlphaFoldDB" id="A0A327M616"/>
<dbReference type="InterPro" id="IPR003594">
    <property type="entry name" value="HATPase_dom"/>
</dbReference>
<reference evidence="13" key="1">
    <citation type="submission" date="2018-06" db="EMBL/GenBank/DDBJ databases">
        <authorList>
            <person name="Khan S.A."/>
        </authorList>
    </citation>
    <scope>NUCLEOTIDE SEQUENCE [LARGE SCALE GENOMIC DNA]</scope>
    <source>
        <strain evidence="13">DB-1506</strain>
    </source>
</reference>
<evidence type="ECO:0000256" key="4">
    <source>
        <dbReference type="ARBA" id="ARBA00022679"/>
    </source>
</evidence>
<dbReference type="PANTHER" id="PTHR43047">
    <property type="entry name" value="TWO-COMPONENT HISTIDINE PROTEIN KINASE"/>
    <property type="match status" value="1"/>
</dbReference>
<dbReference type="Pfam" id="PF00072">
    <property type="entry name" value="Response_reg"/>
    <property type="match status" value="1"/>
</dbReference>
<evidence type="ECO:0000259" key="9">
    <source>
        <dbReference type="PROSITE" id="PS50109"/>
    </source>
</evidence>
<dbReference type="InterPro" id="IPR004358">
    <property type="entry name" value="Sig_transdc_His_kin-like_C"/>
</dbReference>
<dbReference type="CDD" id="cd12914">
    <property type="entry name" value="PDC1_DGC_like"/>
    <property type="match status" value="1"/>
</dbReference>
<proteinExistence type="predicted"/>
<dbReference type="OrthoDB" id="9813151at2"/>
<dbReference type="PROSITE" id="PS50110">
    <property type="entry name" value="RESPONSE_REGULATORY"/>
    <property type="match status" value="1"/>
</dbReference>
<evidence type="ECO:0000256" key="6">
    <source>
        <dbReference type="ARBA" id="ARBA00023012"/>
    </source>
</evidence>
<feature type="domain" description="Histidine kinase" evidence="9">
    <location>
        <begin position="586"/>
        <end position="807"/>
    </location>
</feature>
<feature type="transmembrane region" description="Helical" evidence="8">
    <location>
        <begin position="279"/>
        <end position="298"/>
    </location>
</feature>
<evidence type="ECO:0000313" key="13">
    <source>
        <dbReference type="Proteomes" id="UP000249065"/>
    </source>
</evidence>
<dbReference type="SUPFAM" id="SSF47384">
    <property type="entry name" value="Homodimeric domain of signal transducing histidine kinase"/>
    <property type="match status" value="1"/>
</dbReference>
<keyword evidence="8" id="KW-0812">Transmembrane</keyword>
<evidence type="ECO:0000256" key="3">
    <source>
        <dbReference type="ARBA" id="ARBA00022553"/>
    </source>
</evidence>
<dbReference type="SUPFAM" id="SSF55785">
    <property type="entry name" value="PYP-like sensor domain (PAS domain)"/>
    <property type="match status" value="2"/>
</dbReference>
<dbReference type="EC" id="2.7.13.3" evidence="2"/>
<dbReference type="CDD" id="cd12915">
    <property type="entry name" value="PDC2_DGC_like"/>
    <property type="match status" value="1"/>
</dbReference>
<keyword evidence="5" id="KW-0418">Kinase</keyword>
<dbReference type="PROSITE" id="PS50112">
    <property type="entry name" value="PAS"/>
    <property type="match status" value="1"/>
</dbReference>
<evidence type="ECO:0000313" key="12">
    <source>
        <dbReference type="EMBL" id="RAI57865.1"/>
    </source>
</evidence>
<dbReference type="Gene3D" id="3.40.50.2300">
    <property type="match status" value="1"/>
</dbReference>
<dbReference type="GO" id="GO:0000155">
    <property type="term" value="F:phosphorelay sensor kinase activity"/>
    <property type="evidence" value="ECO:0007669"/>
    <property type="project" value="InterPro"/>
</dbReference>
<dbReference type="Gene3D" id="1.10.287.130">
    <property type="match status" value="1"/>
</dbReference>
<dbReference type="InterPro" id="IPR001789">
    <property type="entry name" value="Sig_transdc_resp-reg_receiver"/>
</dbReference>
<dbReference type="Pfam" id="PF00512">
    <property type="entry name" value="HisKA"/>
    <property type="match status" value="1"/>
</dbReference>
<feature type="domain" description="PAS" evidence="11">
    <location>
        <begin position="307"/>
        <end position="346"/>
    </location>
</feature>
<dbReference type="SMART" id="SM00388">
    <property type="entry name" value="HisKA"/>
    <property type="match status" value="1"/>
</dbReference>
<dbReference type="InterPro" id="IPR000014">
    <property type="entry name" value="PAS"/>
</dbReference>
<dbReference type="CDD" id="cd17546">
    <property type="entry name" value="REC_hyHK_CKI1_RcsC-like"/>
    <property type="match status" value="1"/>
</dbReference>
<dbReference type="RefSeq" id="WP_111470982.1">
    <property type="nucleotide sequence ID" value="NZ_QLIX01000013.1"/>
</dbReference>
<name>A0A327M616_9PROT</name>
<dbReference type="PRINTS" id="PR00344">
    <property type="entry name" value="BCTRLSENSOR"/>
</dbReference>
<evidence type="ECO:0000256" key="5">
    <source>
        <dbReference type="ARBA" id="ARBA00022777"/>
    </source>
</evidence>
<dbReference type="EMBL" id="QLIX01000013">
    <property type="protein sequence ID" value="RAI57865.1"/>
    <property type="molecule type" value="Genomic_DNA"/>
</dbReference>
<keyword evidence="8" id="KW-1133">Transmembrane helix</keyword>
<dbReference type="Gene3D" id="3.30.450.20">
    <property type="entry name" value="PAS domain"/>
    <property type="match status" value="4"/>
</dbReference>
<organism evidence="12 13">
    <name type="scientific">Roseicella frigidaeris</name>
    <dbReference type="NCBI Taxonomy" id="2230885"/>
    <lineage>
        <taxon>Bacteria</taxon>
        <taxon>Pseudomonadati</taxon>
        <taxon>Pseudomonadota</taxon>
        <taxon>Alphaproteobacteria</taxon>
        <taxon>Acetobacterales</taxon>
        <taxon>Roseomonadaceae</taxon>
        <taxon>Roseicella</taxon>
    </lineage>
</organism>
<dbReference type="SMART" id="SM00091">
    <property type="entry name" value="PAS"/>
    <property type="match status" value="2"/>
</dbReference>
<dbReference type="InterPro" id="IPR036890">
    <property type="entry name" value="HATPase_C_sf"/>
</dbReference>
<evidence type="ECO:0000256" key="1">
    <source>
        <dbReference type="ARBA" id="ARBA00000085"/>
    </source>
</evidence>
<dbReference type="Pfam" id="PF02518">
    <property type="entry name" value="HATPase_c"/>
    <property type="match status" value="1"/>
</dbReference>
<dbReference type="Gene3D" id="3.30.565.10">
    <property type="entry name" value="Histidine kinase-like ATPase, C-terminal domain"/>
    <property type="match status" value="1"/>
</dbReference>
<feature type="modified residue" description="4-aspartylphosphate" evidence="7">
    <location>
        <position position="873"/>
    </location>
</feature>
<evidence type="ECO:0000259" key="10">
    <source>
        <dbReference type="PROSITE" id="PS50110"/>
    </source>
</evidence>
<keyword evidence="13" id="KW-1185">Reference proteome</keyword>
<dbReference type="InterPro" id="IPR005467">
    <property type="entry name" value="His_kinase_dom"/>
</dbReference>
<evidence type="ECO:0000256" key="2">
    <source>
        <dbReference type="ARBA" id="ARBA00012438"/>
    </source>
</evidence>
<dbReference type="CDD" id="cd00130">
    <property type="entry name" value="PAS"/>
    <property type="match status" value="1"/>
</dbReference>
<sequence>MRLRRWRSLDVGLAATALLSLLWGAVVLAIRGDERAAVATAFRDTANMVRTVEAQVAGRIEAIDARLRFAQELYARDPERFSFGAWSGVDPEGDIPVGLVVGLDGRTLVGPPGTRPDDIDRSDLDAVRSHLDHPTEDRLFVGPPFIGRLARRRVLAFSRPLRRDGEVVGVAIFGVDAASFSRLYRDLDIGGGVIALIGLDGVVRAWAPESGMVGRTLPREAELRIPSGAVQVSRRLSAAEDGVERFVTLRQVGGQPLVVMVGLPAAQVLAPVWSDRNRLLLLGLLLSVLIVVVSVLLLQRRRAAGRAHAVLEAAVGHISQGILMVDPQGRVALANARAIELLGLPPGLAVPGRPLRDIIAWQLDSGEFGQDPVPDPHLRSIASAPGAPPDLYERVRPDGTVLEIRTEHLPDGSHVRTYTDLTAPRRDAQVLAEARDRALAAEAALAAVIENVPHGVLMVDAENRIVVMTRRALEMLDLPASLGRPGTDVRELYRAQVARGDLATAPDIDSGGTRMVLTERPPAIATYERELRNGRVIEVRTTVLADGRAVRTYTDVSERRAAAAAQEAARLAAEANARARTEFLAMVSHELRTPLNAVIGLSGLLLQQQPREDQAQHLHLIREAGEHLLALVNDILDVTRLERGEMALRQESFDPRESLGAAVGIIRPQAEAKGLSLSFEVADTVPRRVVGDVARLRQVLLKLLGNAVKYTEQGGIRAMLSVLSAGKDSVRLGITVADTGIGVPPEAQARLFSPFSQGEGGVARRFGGLGLGLAICRMLLERMGGSIRLESEPGTGSVFRCEVPLRRAEPLPAPSAGPWHGPLRILVAEDVLANRLLINHSAARLGHAVDTVQNGREAVEAVQARSYDLVIMDVLMPVLDGVEATRAIRALPGPAGRVPIIGLTSHAAPETEAECLEAGMDRFARKPIGPDALRAAIAAVLETRAVV</sequence>
<dbReference type="InterPro" id="IPR036097">
    <property type="entry name" value="HisK_dim/P_sf"/>
</dbReference>
<dbReference type="Proteomes" id="UP000249065">
    <property type="component" value="Unassembled WGS sequence"/>
</dbReference>
<keyword evidence="8" id="KW-0472">Membrane</keyword>
<dbReference type="InterPro" id="IPR003661">
    <property type="entry name" value="HisK_dim/P_dom"/>
</dbReference>
<dbReference type="FunFam" id="3.30.565.10:FF:000010">
    <property type="entry name" value="Sensor histidine kinase RcsC"/>
    <property type="match status" value="1"/>
</dbReference>
<dbReference type="InterPro" id="IPR035965">
    <property type="entry name" value="PAS-like_dom_sf"/>
</dbReference>
<accession>A0A327M616</accession>
<comment type="caution">
    <text evidence="12">The sequence shown here is derived from an EMBL/GenBank/DDBJ whole genome shotgun (WGS) entry which is preliminary data.</text>
</comment>
<feature type="domain" description="Response regulatory" evidence="10">
    <location>
        <begin position="824"/>
        <end position="941"/>
    </location>
</feature>
<comment type="catalytic activity">
    <reaction evidence="1">
        <text>ATP + protein L-histidine = ADP + protein N-phospho-L-histidine.</text>
        <dbReference type="EC" id="2.7.13.3"/>
    </reaction>
</comment>
<gene>
    <name evidence="12" type="ORF">DOO78_16590</name>
</gene>
<evidence type="ECO:0000256" key="8">
    <source>
        <dbReference type="SAM" id="Phobius"/>
    </source>
</evidence>
<dbReference type="CDD" id="cd16922">
    <property type="entry name" value="HATPase_EvgS-ArcB-TorS-like"/>
    <property type="match status" value="1"/>
</dbReference>
<dbReference type="SMART" id="SM00387">
    <property type="entry name" value="HATPase_c"/>
    <property type="match status" value="1"/>
</dbReference>
<keyword evidence="4" id="KW-0808">Transferase</keyword>
<keyword evidence="6" id="KW-0902">Two-component regulatory system</keyword>
<dbReference type="Pfam" id="PF12860">
    <property type="entry name" value="PAS_7"/>
    <property type="match status" value="2"/>
</dbReference>